<keyword evidence="2" id="KW-0443">Lipid metabolism</keyword>
<name>A0ABQ7CJ74_BRACR</name>
<keyword evidence="2" id="KW-0442">Lipid degradation</keyword>
<dbReference type="InterPro" id="IPR023562">
    <property type="entry name" value="ClpP/TepA"/>
</dbReference>
<dbReference type="InterPro" id="IPR033556">
    <property type="entry name" value="PLA"/>
</dbReference>
<comment type="caution">
    <text evidence="3">The sequence shown here is derived from an EMBL/GenBank/DDBJ whole genome shotgun (WGS) entry which is preliminary data.</text>
</comment>
<dbReference type="Pfam" id="PF00574">
    <property type="entry name" value="CLP_protease"/>
    <property type="match status" value="1"/>
</dbReference>
<dbReference type="EMBL" id="QGKV02000832">
    <property type="protein sequence ID" value="KAF3551756.1"/>
    <property type="molecule type" value="Genomic_DNA"/>
</dbReference>
<dbReference type="Gene3D" id="3.90.226.10">
    <property type="entry name" value="2-enoyl-CoA Hydratase, Chain A, domain 1"/>
    <property type="match status" value="1"/>
</dbReference>
<accession>A0ABQ7CJ74</accession>
<dbReference type="PANTHER" id="PTHR31828">
    <property type="entry name" value="PHOSPHOLIPASE A1-IIGAMMA"/>
    <property type="match status" value="1"/>
</dbReference>
<comment type="function">
    <text evidence="2">Acylhydrolase that catalyzes the hydrolysis of phospholipids at the sn-1 position.</text>
</comment>
<sequence>MAIFDTMRHIRPDVSTVCVGLAASTWTKNWDSLLDPLDQSRRQLILRCGDFCQAATAKSSFFEKVILEHTSDYEVTSFLYATARRSLPPRFAPPLTGLLPRPTSADMLFRGPEQNGSGLKVVEAGSTYTSDSKDEEGYCKVMLGWLTIYTSDHPESSNLGATEAVLAAYYIAENDSSDDVPVTAIVFGCPQEMLHVVAGWNGKKGADGEEKYSISEQVM</sequence>
<reference evidence="3 4" key="1">
    <citation type="journal article" date="2020" name="BMC Genomics">
        <title>Intraspecific diversification of the crop wild relative Brassica cretica Lam. using demographic model selection.</title>
        <authorList>
            <person name="Kioukis A."/>
            <person name="Michalopoulou V.A."/>
            <person name="Briers L."/>
            <person name="Pirintsos S."/>
            <person name="Studholme D.J."/>
            <person name="Pavlidis P."/>
            <person name="Sarris P.F."/>
        </authorList>
    </citation>
    <scope>NUCLEOTIDE SEQUENCE [LARGE SCALE GENOMIC DNA]</scope>
    <source>
        <strain evidence="4">cv. PFS-1207/04</strain>
    </source>
</reference>
<comment type="similarity">
    <text evidence="2">Belongs to the AB hydrolase superfamily. Lipase family.</text>
</comment>
<dbReference type="EC" id="3.1.1.-" evidence="2"/>
<evidence type="ECO:0000313" key="3">
    <source>
        <dbReference type="EMBL" id="KAF3551756.1"/>
    </source>
</evidence>
<dbReference type="InterPro" id="IPR029058">
    <property type="entry name" value="AB_hydrolase_fold"/>
</dbReference>
<gene>
    <name evidence="3" type="ORF">DY000_02002350</name>
</gene>
<keyword evidence="4" id="KW-1185">Reference proteome</keyword>
<evidence type="ECO:0000313" key="4">
    <source>
        <dbReference type="Proteomes" id="UP000266723"/>
    </source>
</evidence>
<evidence type="ECO:0000256" key="2">
    <source>
        <dbReference type="RuleBase" id="RU367093"/>
    </source>
</evidence>
<evidence type="ECO:0000256" key="1">
    <source>
        <dbReference type="ARBA" id="ARBA00022801"/>
    </source>
</evidence>
<dbReference type="Proteomes" id="UP000266723">
    <property type="component" value="Unassembled WGS sequence"/>
</dbReference>
<keyword evidence="1 2" id="KW-0378">Hydrolase</keyword>
<protein>
    <recommendedName>
        <fullName evidence="2">Phospholipase A1</fullName>
        <ecNumber evidence="2">3.1.1.-</ecNumber>
    </recommendedName>
</protein>
<dbReference type="Gene3D" id="3.40.50.1820">
    <property type="entry name" value="alpha/beta hydrolase"/>
    <property type="match status" value="1"/>
</dbReference>
<dbReference type="PANTHER" id="PTHR31828:SF10">
    <property type="entry name" value="PHOSPHOLIPASE A1-IIDELTA"/>
    <property type="match status" value="1"/>
</dbReference>
<organism evidence="3 4">
    <name type="scientific">Brassica cretica</name>
    <name type="common">Mustard</name>
    <dbReference type="NCBI Taxonomy" id="69181"/>
    <lineage>
        <taxon>Eukaryota</taxon>
        <taxon>Viridiplantae</taxon>
        <taxon>Streptophyta</taxon>
        <taxon>Embryophyta</taxon>
        <taxon>Tracheophyta</taxon>
        <taxon>Spermatophyta</taxon>
        <taxon>Magnoliopsida</taxon>
        <taxon>eudicotyledons</taxon>
        <taxon>Gunneridae</taxon>
        <taxon>Pentapetalae</taxon>
        <taxon>rosids</taxon>
        <taxon>malvids</taxon>
        <taxon>Brassicales</taxon>
        <taxon>Brassicaceae</taxon>
        <taxon>Brassiceae</taxon>
        <taxon>Brassica</taxon>
    </lineage>
</organism>
<proteinExistence type="inferred from homology"/>